<dbReference type="InterPro" id="IPR029787">
    <property type="entry name" value="Nucleotide_cyclase"/>
</dbReference>
<evidence type="ECO:0000313" key="2">
    <source>
        <dbReference type="EMBL" id="MBA8951043.1"/>
    </source>
</evidence>
<dbReference type="Proteomes" id="UP000572680">
    <property type="component" value="Unassembled WGS sequence"/>
</dbReference>
<organism evidence="2 3">
    <name type="scientific">Actinomadura namibiensis</name>
    <dbReference type="NCBI Taxonomy" id="182080"/>
    <lineage>
        <taxon>Bacteria</taxon>
        <taxon>Bacillati</taxon>
        <taxon>Actinomycetota</taxon>
        <taxon>Actinomycetes</taxon>
        <taxon>Streptosporangiales</taxon>
        <taxon>Thermomonosporaceae</taxon>
        <taxon>Actinomadura</taxon>
    </lineage>
</organism>
<name>A0A7W3QLI9_ACTNM</name>
<evidence type="ECO:0000313" key="3">
    <source>
        <dbReference type="Proteomes" id="UP000572680"/>
    </source>
</evidence>
<accession>A0A7W3QLI9</accession>
<gene>
    <name evidence="2" type="ORF">HNR61_002674</name>
</gene>
<feature type="region of interest" description="Disordered" evidence="1">
    <location>
        <begin position="1"/>
        <end position="27"/>
    </location>
</feature>
<dbReference type="AlphaFoldDB" id="A0A7W3QLI9"/>
<protein>
    <submittedName>
        <fullName evidence="2">Uncharacterized protein</fullName>
    </submittedName>
</protein>
<dbReference type="EMBL" id="JACJIA010000003">
    <property type="protein sequence ID" value="MBA8951043.1"/>
    <property type="molecule type" value="Genomic_DNA"/>
</dbReference>
<proteinExistence type="predicted"/>
<keyword evidence="3" id="KW-1185">Reference proteome</keyword>
<dbReference type="SUPFAM" id="SSF55073">
    <property type="entry name" value="Nucleotide cyclase"/>
    <property type="match status" value="1"/>
</dbReference>
<reference evidence="2 3" key="1">
    <citation type="submission" date="2020-08" db="EMBL/GenBank/DDBJ databases">
        <title>Genomic Encyclopedia of Type Strains, Phase IV (KMG-IV): sequencing the most valuable type-strain genomes for metagenomic binning, comparative biology and taxonomic classification.</title>
        <authorList>
            <person name="Goeker M."/>
        </authorList>
    </citation>
    <scope>NUCLEOTIDE SEQUENCE [LARGE SCALE GENOMIC DNA]</scope>
    <source>
        <strain evidence="2 3">DSM 44197</strain>
    </source>
</reference>
<comment type="caution">
    <text evidence="2">The sequence shown here is derived from an EMBL/GenBank/DDBJ whole genome shotgun (WGS) entry which is preliminary data.</text>
</comment>
<feature type="compositionally biased region" description="Basic and acidic residues" evidence="1">
    <location>
        <begin position="9"/>
        <end position="19"/>
    </location>
</feature>
<evidence type="ECO:0000256" key="1">
    <source>
        <dbReference type="SAM" id="MobiDB-lite"/>
    </source>
</evidence>
<dbReference type="RefSeq" id="WP_182843431.1">
    <property type="nucleotide sequence ID" value="NZ_BAAALP010000016.1"/>
</dbReference>
<sequence length="229" mass="25627">MSVPSLRLVKKDERLHPEPDPVSGTHAQPSIRYATVVALDICSFGERDDRTQLHQRREMYAQAADAFEMTRIPWSACYREDRGDGVLIIAPPNVPSDYFLDPLAHHLTALLRRYNRIVSAAARLRLRLAVHAGYVHHDAHGVAGRPLIHLFRLLESGEFKQAVAATDADLGLIVSDRLYADTCGYGGFIDGDAYRRLRVTCKETNTVARVWFPPNHDNGPSQAHDPPTQ</sequence>